<dbReference type="GO" id="GO:0015031">
    <property type="term" value="P:protein transport"/>
    <property type="evidence" value="ECO:0007669"/>
    <property type="project" value="UniProtKB-KW"/>
</dbReference>
<protein>
    <submittedName>
        <fullName evidence="10">Garp complex component</fullName>
    </submittedName>
</protein>
<evidence type="ECO:0000256" key="7">
    <source>
        <dbReference type="SAM" id="Coils"/>
    </source>
</evidence>
<reference evidence="10 11" key="1">
    <citation type="submission" date="2015-06" db="EMBL/GenBank/DDBJ databases">
        <title>Survival trade-offs in plant roots during colonization by closely related pathogenic and mutualistic fungi.</title>
        <authorList>
            <person name="Hacquard S."/>
            <person name="Kracher B."/>
            <person name="Hiruma K."/>
            <person name="Weinman A."/>
            <person name="Muench P."/>
            <person name="Garrido Oter R."/>
            <person name="Ver Loren van Themaat E."/>
            <person name="Dallerey J.-F."/>
            <person name="Damm U."/>
            <person name="Henrissat B."/>
            <person name="Lespinet O."/>
            <person name="Thon M."/>
            <person name="Kemen E."/>
            <person name="McHardy A.C."/>
            <person name="Schulze-Lefert P."/>
            <person name="O'Connell R.J."/>
        </authorList>
    </citation>
    <scope>NUCLEOTIDE SEQUENCE [LARGE SCALE GENOMIC DNA]</scope>
    <source>
        <strain evidence="10 11">MAFF 238704</strain>
    </source>
</reference>
<dbReference type="InterPro" id="IPR012501">
    <property type="entry name" value="Vps54_C"/>
</dbReference>
<keyword evidence="11" id="KW-1185">Reference proteome</keyword>
<dbReference type="Proteomes" id="UP000076584">
    <property type="component" value="Unassembled WGS sequence"/>
</dbReference>
<proteinExistence type="inferred from homology"/>
<keyword evidence="5" id="KW-0333">Golgi apparatus</keyword>
<dbReference type="GO" id="GO:0006896">
    <property type="term" value="P:Golgi to vacuole transport"/>
    <property type="evidence" value="ECO:0007669"/>
    <property type="project" value="TreeGrafter"/>
</dbReference>
<feature type="region of interest" description="Disordered" evidence="8">
    <location>
        <begin position="1"/>
        <end position="82"/>
    </location>
</feature>
<feature type="compositionally biased region" description="Polar residues" evidence="8">
    <location>
        <begin position="584"/>
        <end position="594"/>
    </location>
</feature>
<gene>
    <name evidence="10" type="ORF">CI238_10583</name>
</gene>
<feature type="domain" description="Vacuolar protein sorting-associated protein 54 C-terminal" evidence="9">
    <location>
        <begin position="854"/>
        <end position="987"/>
    </location>
</feature>
<evidence type="ECO:0000256" key="6">
    <source>
        <dbReference type="ARBA" id="ARBA00023054"/>
    </source>
</evidence>
<dbReference type="GO" id="GO:0019905">
    <property type="term" value="F:syntaxin binding"/>
    <property type="evidence" value="ECO:0007669"/>
    <property type="project" value="TreeGrafter"/>
</dbReference>
<dbReference type="STRING" id="1573173.A0A162PLI3"/>
<comment type="similarity">
    <text evidence="2">Belongs to the VPS54 family.</text>
</comment>
<evidence type="ECO:0000256" key="3">
    <source>
        <dbReference type="ARBA" id="ARBA00022448"/>
    </source>
</evidence>
<feature type="compositionally biased region" description="Basic and acidic residues" evidence="8">
    <location>
        <begin position="1"/>
        <end position="11"/>
    </location>
</feature>
<sequence>LRLSANDRRLDSTSSTSPHTEPLNRTMYSSPGARRSVDTISSLSPPPTRSEFPFHKQGQTHPSHAARRGSTASSIHSIGGSLDTSSSSWANAVLESGQNAISTLLQPPIVRTGLQPHTSAPASSAHKPPTARDIPPVTLTNIPHIDPADFKPYLSQVGALYEQLRRVKEQEDERPGSSGRRSSRHDDFIDSLDESHLRPAGRLPARRKSSIASITSISSIDGPGPLRRSSSGFNRKSGQGPPPLSTIPNVYFDEDFHLENPRTFDVVSERSEVVPPAPGSVDDKTGNNGDIVAPRKALATNAILQEKLSWYMDTIEVHLINSISTASTTFFTALGSLRELHSEAAESVDRIKALRKELEALDEEIATRGLNIVQKRRRRENVQALNDAVLQLRHVVEGVALCESLVDAGEVDKALSSIDTLELLIAGEHDESPEAEPPVLPLSRLRDLRGATALQGVNDDLQQLRSRIGKAYESKVQSLLLADLRRHVETVQSREVLLRWGSSSLRARGGTARESAGPPAYLTSTQELRKAIMPNLLGLHRAQHISTAIAAYREAVLREIRNLIRRPLPSSNDDDNESMMSASTMSGGRNLSNQEKSSILARNLRALDPKDAEDLLKTIYIGVTETLRRLTTQVKVLLDIASCLTEEATAAGLKSPPIRSPLASPTPFDREFPRFDDSPSFEVQEEIHKAMDIANLVGQAVDVAQDKIVKVLKVRSEQSTHLSLSWFLRYFTLNLFFANECEAISGRSGTALKTLVNGHIKEFVQQHGDAEKQKLAQGMESDQWSAKDFNEKDKALLDQVLESSTKDAASWSDGSKIWEENHEDDGSNGTAANPPETNGTGGKEKARTAEIESETFLLPNSAILCLEGISHFLHLIGGIPSMAADVATSLITYLQLFNSRCTQLILGAGATRSAGLKNITTRHLALASQALSFIVTLIPHIREFVRRHAGSGAGVSSLMGEFDKVRRLFQEHQNSIYDKLVEIMSGRASQHSKSMKTIDWDHDNSQSTHAYMETLAKETTTLHRVLTKHLPETSVQLIMGPVFASYKDQFGKVFQAADPKTATGRDSMLRDVDFFITKLGKLDGFRDTGDYLKSIINSKEIKTVASPQPSEKQAGGGSETTGSARNSTAEPESRQSAEGSAKAESPPVVEEPKQAS</sequence>
<evidence type="ECO:0000256" key="1">
    <source>
        <dbReference type="ARBA" id="ARBA00004601"/>
    </source>
</evidence>
<dbReference type="GO" id="GO:0005829">
    <property type="term" value="C:cytosol"/>
    <property type="evidence" value="ECO:0007669"/>
    <property type="project" value="GOC"/>
</dbReference>
<evidence type="ECO:0000259" key="9">
    <source>
        <dbReference type="Pfam" id="PF07928"/>
    </source>
</evidence>
<evidence type="ECO:0000313" key="11">
    <source>
        <dbReference type="Proteomes" id="UP000076584"/>
    </source>
</evidence>
<feature type="region of interest" description="Disordered" evidence="8">
    <location>
        <begin position="566"/>
        <end position="594"/>
    </location>
</feature>
<feature type="compositionally biased region" description="Basic and acidic residues" evidence="8">
    <location>
        <begin position="184"/>
        <end position="197"/>
    </location>
</feature>
<dbReference type="PANTHER" id="PTHR12965:SF0">
    <property type="entry name" value="VACUOLAR PROTEIN SORTING-ASSOCIATED PROTEIN 54"/>
    <property type="match status" value="1"/>
</dbReference>
<keyword evidence="3" id="KW-0813">Transport</keyword>
<feature type="compositionally biased region" description="Low complexity" evidence="8">
    <location>
        <begin position="210"/>
        <end position="220"/>
    </location>
</feature>
<organism evidence="10 11">
    <name type="scientific">Colletotrichum incanum</name>
    <name type="common">Soybean anthracnose fungus</name>
    <dbReference type="NCBI Taxonomy" id="1573173"/>
    <lineage>
        <taxon>Eukaryota</taxon>
        <taxon>Fungi</taxon>
        <taxon>Dikarya</taxon>
        <taxon>Ascomycota</taxon>
        <taxon>Pezizomycotina</taxon>
        <taxon>Sordariomycetes</taxon>
        <taxon>Hypocreomycetidae</taxon>
        <taxon>Glomerellales</taxon>
        <taxon>Glomerellaceae</taxon>
        <taxon>Colletotrichum</taxon>
        <taxon>Colletotrichum spaethianum species complex</taxon>
    </lineage>
</organism>
<evidence type="ECO:0000256" key="5">
    <source>
        <dbReference type="ARBA" id="ARBA00023034"/>
    </source>
</evidence>
<dbReference type="InterPro" id="IPR039745">
    <property type="entry name" value="Vps54"/>
</dbReference>
<dbReference type="PANTHER" id="PTHR12965">
    <property type="entry name" value="VACUOLAR PROTEIN SORTING 54"/>
    <property type="match status" value="1"/>
</dbReference>
<dbReference type="GO" id="GO:0000938">
    <property type="term" value="C:GARP complex"/>
    <property type="evidence" value="ECO:0007669"/>
    <property type="project" value="InterPro"/>
</dbReference>
<feature type="compositionally biased region" description="Polar residues" evidence="8">
    <location>
        <begin position="1120"/>
        <end position="1138"/>
    </location>
</feature>
<evidence type="ECO:0000256" key="8">
    <source>
        <dbReference type="SAM" id="MobiDB-lite"/>
    </source>
</evidence>
<accession>A0A162PLI3</accession>
<feature type="region of interest" description="Disordered" evidence="8">
    <location>
        <begin position="269"/>
        <end position="288"/>
    </location>
</feature>
<dbReference type="EMBL" id="LFIW01000289">
    <property type="protein sequence ID" value="KZL87299.1"/>
    <property type="molecule type" value="Genomic_DNA"/>
</dbReference>
<comment type="subcellular location">
    <subcellularLocation>
        <location evidence="1">Golgi apparatus</location>
        <location evidence="1">trans-Golgi network</location>
    </subcellularLocation>
</comment>
<feature type="region of interest" description="Disordered" evidence="8">
    <location>
        <begin position="811"/>
        <end position="848"/>
    </location>
</feature>
<feature type="coiled-coil region" evidence="7">
    <location>
        <begin position="337"/>
        <end position="364"/>
    </location>
</feature>
<feature type="region of interest" description="Disordered" evidence="8">
    <location>
        <begin position="167"/>
        <end position="249"/>
    </location>
</feature>
<feature type="region of interest" description="Disordered" evidence="8">
    <location>
        <begin position="1103"/>
        <end position="1156"/>
    </location>
</feature>
<keyword evidence="4" id="KW-0653">Protein transport</keyword>
<keyword evidence="6 7" id="KW-0175">Coiled coil</keyword>
<dbReference type="Pfam" id="PF07928">
    <property type="entry name" value="Vps54"/>
    <property type="match status" value="1"/>
</dbReference>
<feature type="compositionally biased region" description="Polar residues" evidence="8">
    <location>
        <begin position="228"/>
        <end position="237"/>
    </location>
</feature>
<feature type="non-terminal residue" evidence="10">
    <location>
        <position position="1"/>
    </location>
</feature>
<name>A0A162PLI3_COLIC</name>
<evidence type="ECO:0000256" key="2">
    <source>
        <dbReference type="ARBA" id="ARBA00009150"/>
    </source>
</evidence>
<feature type="compositionally biased region" description="Polar residues" evidence="8">
    <location>
        <begin position="827"/>
        <end position="838"/>
    </location>
</feature>
<dbReference type="GO" id="GO:0042147">
    <property type="term" value="P:retrograde transport, endosome to Golgi"/>
    <property type="evidence" value="ECO:0007669"/>
    <property type="project" value="InterPro"/>
</dbReference>
<evidence type="ECO:0000313" key="10">
    <source>
        <dbReference type="EMBL" id="KZL87299.1"/>
    </source>
</evidence>
<dbReference type="AlphaFoldDB" id="A0A162PLI3"/>
<dbReference type="Gene3D" id="6.10.250.860">
    <property type="match status" value="1"/>
</dbReference>
<comment type="caution">
    <text evidence="10">The sequence shown here is derived from an EMBL/GenBank/DDBJ whole genome shotgun (WGS) entry which is preliminary data.</text>
</comment>
<feature type="region of interest" description="Disordered" evidence="8">
    <location>
        <begin position="112"/>
        <end position="140"/>
    </location>
</feature>
<evidence type="ECO:0000256" key="4">
    <source>
        <dbReference type="ARBA" id="ARBA00022927"/>
    </source>
</evidence>